<keyword evidence="2" id="KW-1185">Reference proteome</keyword>
<protein>
    <submittedName>
        <fullName evidence="1">Uncharacterized protein</fullName>
    </submittedName>
</protein>
<comment type="caution">
    <text evidence="1">The sequence shown here is derived from an EMBL/GenBank/DDBJ whole genome shotgun (WGS) entry which is preliminary data.</text>
</comment>
<accession>A0ACC0CNN1</accession>
<sequence>MPWQKVSDNRWERPADGIEGYFIAMGRFSSSLCDGRVHYTLLSTLKIETGQPDTTVVPALKRAWKQSRYEQPHLASVAATEGDMRLIYEVPNDNTLDEWLESTFIVSSASDAENLYSTVEPISRATLYYLPKSSELVLRIPHYIIDGNGMLRLWHIYLKALESPIPNIKFGDEPARLPLPMEEVHGFSKEETPEMMEKATAKFMSWAGSVPGIGPVSGVGTAPSGRCRQTEIRFPANTTGQLVAACKRKGVTITAAVHAAYIGAIVKYADPKGKLSEYVTPTQFNLRRYMPEPDSERAVAVYYTPWPYKIDLPAPFWDVAKSLQQYYQTEFNDHREWLEIRGHFARVLTATVQTPEFLASPPPRDALVSSLGIVESLMQRTYGGFEVKDLMIGVDVVLGMSMFFMYTFQDQLRLNYSFNDGFEKPEAIEMYLDEMRAILVRELLT</sequence>
<evidence type="ECO:0000313" key="2">
    <source>
        <dbReference type="Proteomes" id="UP001497680"/>
    </source>
</evidence>
<proteinExistence type="predicted"/>
<evidence type="ECO:0000313" key="1">
    <source>
        <dbReference type="EMBL" id="KAI6081971.1"/>
    </source>
</evidence>
<dbReference type="EMBL" id="MU394381">
    <property type="protein sequence ID" value="KAI6081971.1"/>
    <property type="molecule type" value="Genomic_DNA"/>
</dbReference>
<reference evidence="1 2" key="1">
    <citation type="journal article" date="2022" name="New Phytol.">
        <title>Ecological generalism drives hyperdiversity of secondary metabolite gene clusters in xylarialean endophytes.</title>
        <authorList>
            <person name="Franco M.E.E."/>
            <person name="Wisecaver J.H."/>
            <person name="Arnold A.E."/>
            <person name="Ju Y.M."/>
            <person name="Slot J.C."/>
            <person name="Ahrendt S."/>
            <person name="Moore L.P."/>
            <person name="Eastman K.E."/>
            <person name="Scott K."/>
            <person name="Konkel Z."/>
            <person name="Mondo S.J."/>
            <person name="Kuo A."/>
            <person name="Hayes R.D."/>
            <person name="Haridas S."/>
            <person name="Andreopoulos B."/>
            <person name="Riley R."/>
            <person name="LaButti K."/>
            <person name="Pangilinan J."/>
            <person name="Lipzen A."/>
            <person name="Amirebrahimi M."/>
            <person name="Yan J."/>
            <person name="Adam C."/>
            <person name="Keymanesh K."/>
            <person name="Ng V."/>
            <person name="Louie K."/>
            <person name="Northen T."/>
            <person name="Drula E."/>
            <person name="Henrissat B."/>
            <person name="Hsieh H.M."/>
            <person name="Youens-Clark K."/>
            <person name="Lutzoni F."/>
            <person name="Miadlikowska J."/>
            <person name="Eastwood D.C."/>
            <person name="Hamelin R.C."/>
            <person name="Grigoriev I.V."/>
            <person name="U'Ren J.M."/>
        </authorList>
    </citation>
    <scope>NUCLEOTIDE SEQUENCE [LARGE SCALE GENOMIC DNA]</scope>
    <source>
        <strain evidence="1 2">ER1909</strain>
    </source>
</reference>
<gene>
    <name evidence="1" type="ORF">F4821DRAFT_248095</name>
</gene>
<dbReference type="Proteomes" id="UP001497680">
    <property type="component" value="Unassembled WGS sequence"/>
</dbReference>
<organism evidence="1 2">
    <name type="scientific">Hypoxylon rubiginosum</name>
    <dbReference type="NCBI Taxonomy" id="110542"/>
    <lineage>
        <taxon>Eukaryota</taxon>
        <taxon>Fungi</taxon>
        <taxon>Dikarya</taxon>
        <taxon>Ascomycota</taxon>
        <taxon>Pezizomycotina</taxon>
        <taxon>Sordariomycetes</taxon>
        <taxon>Xylariomycetidae</taxon>
        <taxon>Xylariales</taxon>
        <taxon>Hypoxylaceae</taxon>
        <taxon>Hypoxylon</taxon>
    </lineage>
</organism>
<name>A0ACC0CNN1_9PEZI</name>